<dbReference type="AlphaFoldDB" id="A0AAV2GMM3"/>
<accession>A0AAV2GMM3</accession>
<evidence type="ECO:0000313" key="2">
    <source>
        <dbReference type="EMBL" id="CAL1411721.1"/>
    </source>
</evidence>
<feature type="compositionally biased region" description="Basic and acidic residues" evidence="1">
    <location>
        <begin position="70"/>
        <end position="90"/>
    </location>
</feature>
<reference evidence="2 3" key="1">
    <citation type="submission" date="2024-04" db="EMBL/GenBank/DDBJ databases">
        <authorList>
            <person name="Fracassetti M."/>
        </authorList>
    </citation>
    <scope>NUCLEOTIDE SEQUENCE [LARGE SCALE GENOMIC DNA]</scope>
</reference>
<dbReference type="Proteomes" id="UP001497516">
    <property type="component" value="Chromosome 9"/>
</dbReference>
<evidence type="ECO:0000256" key="1">
    <source>
        <dbReference type="SAM" id="MobiDB-lite"/>
    </source>
</evidence>
<dbReference type="EMBL" id="OZ034822">
    <property type="protein sequence ID" value="CAL1411721.1"/>
    <property type="molecule type" value="Genomic_DNA"/>
</dbReference>
<sequence>MTRSQGRERNSADIVAAGGLLVASKGDNDRKRCNKEGEDVGGSGGARHGRAARGAGQAGEGGGAAGRGGCRRDVDDAGGRRAEVADDRGRSRGSGCSNGAAE</sequence>
<feature type="region of interest" description="Disordered" evidence="1">
    <location>
        <begin position="25"/>
        <end position="102"/>
    </location>
</feature>
<feature type="compositionally biased region" description="Low complexity" evidence="1">
    <location>
        <begin position="93"/>
        <end position="102"/>
    </location>
</feature>
<feature type="compositionally biased region" description="Basic and acidic residues" evidence="1">
    <location>
        <begin position="26"/>
        <end position="38"/>
    </location>
</feature>
<protein>
    <submittedName>
        <fullName evidence="2">Uncharacterized protein</fullName>
    </submittedName>
</protein>
<keyword evidence="3" id="KW-1185">Reference proteome</keyword>
<proteinExistence type="predicted"/>
<gene>
    <name evidence="2" type="ORF">LTRI10_LOCUS51061</name>
</gene>
<feature type="compositionally biased region" description="Gly residues" evidence="1">
    <location>
        <begin position="56"/>
        <end position="68"/>
    </location>
</feature>
<name>A0AAV2GMM3_9ROSI</name>
<organism evidence="2 3">
    <name type="scientific">Linum trigynum</name>
    <dbReference type="NCBI Taxonomy" id="586398"/>
    <lineage>
        <taxon>Eukaryota</taxon>
        <taxon>Viridiplantae</taxon>
        <taxon>Streptophyta</taxon>
        <taxon>Embryophyta</taxon>
        <taxon>Tracheophyta</taxon>
        <taxon>Spermatophyta</taxon>
        <taxon>Magnoliopsida</taxon>
        <taxon>eudicotyledons</taxon>
        <taxon>Gunneridae</taxon>
        <taxon>Pentapetalae</taxon>
        <taxon>rosids</taxon>
        <taxon>fabids</taxon>
        <taxon>Malpighiales</taxon>
        <taxon>Linaceae</taxon>
        <taxon>Linum</taxon>
    </lineage>
</organism>
<evidence type="ECO:0000313" key="3">
    <source>
        <dbReference type="Proteomes" id="UP001497516"/>
    </source>
</evidence>